<proteinExistence type="predicted"/>
<reference evidence="1 2" key="1">
    <citation type="journal article" date="2017" name="Nature">
        <title>The Apostasia genome and the evolution of orchids.</title>
        <authorList>
            <person name="Zhang G.Q."/>
            <person name="Liu K.W."/>
            <person name="Li Z."/>
            <person name="Lohaus R."/>
            <person name="Hsiao Y.Y."/>
            <person name="Niu S.C."/>
            <person name="Wang J.Y."/>
            <person name="Lin Y.C."/>
            <person name="Xu Q."/>
            <person name="Chen L.J."/>
            <person name="Yoshida K."/>
            <person name="Fujiwara S."/>
            <person name="Wang Z.W."/>
            <person name="Zhang Y.Q."/>
            <person name="Mitsuda N."/>
            <person name="Wang M."/>
            <person name="Liu G.H."/>
            <person name="Pecoraro L."/>
            <person name="Huang H.X."/>
            <person name="Xiao X.J."/>
            <person name="Lin M."/>
            <person name="Wu X.Y."/>
            <person name="Wu W.L."/>
            <person name="Chen Y.Y."/>
            <person name="Chang S.B."/>
            <person name="Sakamoto S."/>
            <person name="Ohme-Takagi M."/>
            <person name="Yagi M."/>
            <person name="Zeng S.J."/>
            <person name="Shen C.Y."/>
            <person name="Yeh C.M."/>
            <person name="Luo Y.B."/>
            <person name="Tsai W.C."/>
            <person name="Van de Peer Y."/>
            <person name="Liu Z.J."/>
        </authorList>
    </citation>
    <scope>NUCLEOTIDE SEQUENCE [LARGE SCALE GENOMIC DNA]</scope>
    <source>
        <strain evidence="2">cv. Shenzhen</strain>
        <tissue evidence="1">Stem</tissue>
    </source>
</reference>
<dbReference type="Proteomes" id="UP000236161">
    <property type="component" value="Unassembled WGS sequence"/>
</dbReference>
<dbReference type="EMBL" id="KZ451961">
    <property type="protein sequence ID" value="PKA57723.1"/>
    <property type="molecule type" value="Genomic_DNA"/>
</dbReference>
<accession>A0A2I0AQ91</accession>
<keyword evidence="2" id="KW-1185">Reference proteome</keyword>
<sequence>MAAFRMVPSTCHLCVKFPTLFGITTIRGDRVGAKKCFKINARLHTDHLDPRDHALPPVDQNNHITIADEKSALISKDFPENEKPTLVVLFSEYFDVFAWGPGDMPGIEKNIAEHRLSLKPSATPVRQKKRSFGGEKQRAIREEVEKLLGVGFIRETAYPSWLANAIIVKKSSGK</sequence>
<evidence type="ECO:0000313" key="2">
    <source>
        <dbReference type="Proteomes" id="UP000236161"/>
    </source>
</evidence>
<name>A0A2I0AQ91_9ASPA</name>
<evidence type="ECO:0000313" key="1">
    <source>
        <dbReference type="EMBL" id="PKA57723.1"/>
    </source>
</evidence>
<dbReference type="PANTHER" id="PTHR24559">
    <property type="entry name" value="TRANSPOSON TY3-I GAG-POL POLYPROTEIN"/>
    <property type="match status" value="1"/>
</dbReference>
<dbReference type="OrthoDB" id="785292at2759"/>
<dbReference type="AlphaFoldDB" id="A0A2I0AQ91"/>
<organism evidence="1 2">
    <name type="scientific">Apostasia shenzhenica</name>
    <dbReference type="NCBI Taxonomy" id="1088818"/>
    <lineage>
        <taxon>Eukaryota</taxon>
        <taxon>Viridiplantae</taxon>
        <taxon>Streptophyta</taxon>
        <taxon>Embryophyta</taxon>
        <taxon>Tracheophyta</taxon>
        <taxon>Spermatophyta</taxon>
        <taxon>Magnoliopsida</taxon>
        <taxon>Liliopsida</taxon>
        <taxon>Asparagales</taxon>
        <taxon>Orchidaceae</taxon>
        <taxon>Apostasioideae</taxon>
        <taxon>Apostasia</taxon>
    </lineage>
</organism>
<dbReference type="InterPro" id="IPR043502">
    <property type="entry name" value="DNA/RNA_pol_sf"/>
</dbReference>
<dbReference type="SUPFAM" id="SSF56672">
    <property type="entry name" value="DNA/RNA polymerases"/>
    <property type="match status" value="1"/>
</dbReference>
<protein>
    <submittedName>
        <fullName evidence="1">Uncharacterized protein</fullName>
    </submittedName>
</protein>
<dbReference type="PANTHER" id="PTHR24559:SF444">
    <property type="entry name" value="REVERSE TRANSCRIPTASE DOMAIN-CONTAINING PROTEIN"/>
    <property type="match status" value="1"/>
</dbReference>
<dbReference type="InterPro" id="IPR053134">
    <property type="entry name" value="RNA-dir_DNA_polymerase"/>
</dbReference>
<dbReference type="Gene3D" id="3.10.10.10">
    <property type="entry name" value="HIV Type 1 Reverse Transcriptase, subunit A, domain 1"/>
    <property type="match status" value="1"/>
</dbReference>
<gene>
    <name evidence="1" type="ORF">AXF42_Ash016769</name>
</gene>